<evidence type="ECO:0000313" key="2">
    <source>
        <dbReference type="EMBL" id="CCA26213.1"/>
    </source>
</evidence>
<proteinExistence type="predicted"/>
<feature type="transmembrane region" description="Helical" evidence="1">
    <location>
        <begin position="40"/>
        <end position="61"/>
    </location>
</feature>
<keyword evidence="1" id="KW-0472">Membrane</keyword>
<dbReference type="HOGENOM" id="CLU_2836552_0_0_1"/>
<sequence>MHPEIQNTQRNKSDKDKTYLYPFRHPIYHLIAWKRSADQSFVVVEVAAIFVIVRLGICVAIEPSTG</sequence>
<dbReference type="AlphaFoldDB" id="F0WXL9"/>
<reference evidence="2" key="2">
    <citation type="submission" date="2011-02" db="EMBL/GenBank/DDBJ databases">
        <authorList>
            <person name="MacLean D."/>
        </authorList>
    </citation>
    <scope>NUCLEOTIDE SEQUENCE</scope>
</reference>
<organism evidence="2">
    <name type="scientific">Albugo laibachii Nc14</name>
    <dbReference type="NCBI Taxonomy" id="890382"/>
    <lineage>
        <taxon>Eukaryota</taxon>
        <taxon>Sar</taxon>
        <taxon>Stramenopiles</taxon>
        <taxon>Oomycota</taxon>
        <taxon>Peronosporomycetes</taxon>
        <taxon>Albuginales</taxon>
        <taxon>Albuginaceae</taxon>
        <taxon>Albugo</taxon>
    </lineage>
</organism>
<keyword evidence="1" id="KW-1133">Transmembrane helix</keyword>
<evidence type="ECO:0000256" key="1">
    <source>
        <dbReference type="SAM" id="Phobius"/>
    </source>
</evidence>
<keyword evidence="1" id="KW-0812">Transmembrane</keyword>
<dbReference type="EMBL" id="FR824403">
    <property type="protein sequence ID" value="CCA26213.1"/>
    <property type="molecule type" value="Genomic_DNA"/>
</dbReference>
<protein>
    <submittedName>
        <fullName evidence="2">AlNc14C358G10969 protein</fullName>
    </submittedName>
</protein>
<accession>F0WXL9</accession>
<reference evidence="2" key="1">
    <citation type="journal article" date="2011" name="PLoS Biol.">
        <title>Gene gain and loss during evolution of obligate parasitism in the white rust pathogen of Arabidopsis thaliana.</title>
        <authorList>
            <person name="Kemen E."/>
            <person name="Gardiner A."/>
            <person name="Schultz-Larsen T."/>
            <person name="Kemen A.C."/>
            <person name="Balmuth A.L."/>
            <person name="Robert-Seilaniantz A."/>
            <person name="Bailey K."/>
            <person name="Holub E."/>
            <person name="Studholme D.J."/>
            <person name="Maclean D."/>
            <person name="Jones J.D."/>
        </authorList>
    </citation>
    <scope>NUCLEOTIDE SEQUENCE</scope>
</reference>
<gene>
    <name evidence="2" type="primary">AlNc14C358G10969</name>
    <name evidence="2" type="ORF">ALNC14_123570</name>
</gene>
<name>F0WXL9_9STRA</name>